<dbReference type="AlphaFoldDB" id="A0A9D4CPS3"/>
<evidence type="ECO:0000313" key="3">
    <source>
        <dbReference type="Proteomes" id="UP000828390"/>
    </source>
</evidence>
<organism evidence="2 3">
    <name type="scientific">Dreissena polymorpha</name>
    <name type="common">Zebra mussel</name>
    <name type="synonym">Mytilus polymorpha</name>
    <dbReference type="NCBI Taxonomy" id="45954"/>
    <lineage>
        <taxon>Eukaryota</taxon>
        <taxon>Metazoa</taxon>
        <taxon>Spiralia</taxon>
        <taxon>Lophotrochozoa</taxon>
        <taxon>Mollusca</taxon>
        <taxon>Bivalvia</taxon>
        <taxon>Autobranchia</taxon>
        <taxon>Heteroconchia</taxon>
        <taxon>Euheterodonta</taxon>
        <taxon>Imparidentia</taxon>
        <taxon>Neoheterodontei</taxon>
        <taxon>Myida</taxon>
        <taxon>Dreissenoidea</taxon>
        <taxon>Dreissenidae</taxon>
        <taxon>Dreissena</taxon>
    </lineage>
</organism>
<name>A0A9D4CPS3_DREPO</name>
<accession>A0A9D4CPS3</accession>
<dbReference type="InterPro" id="IPR050309">
    <property type="entry name" value="Type-B_Carboxylest/Lipase"/>
</dbReference>
<dbReference type="Gene3D" id="3.40.50.1820">
    <property type="entry name" value="alpha/beta hydrolase"/>
    <property type="match status" value="1"/>
</dbReference>
<evidence type="ECO:0000259" key="1">
    <source>
        <dbReference type="Pfam" id="PF00135"/>
    </source>
</evidence>
<sequence length="87" mass="9396">MPTLDDVIVVVVQYRLNVFGFLSDGTAASGNFGLWDQKMAIHSVHDNIRMFGDDPTSITLFGKSAGGVSVLFKAQHPGNIGLFSRVL</sequence>
<dbReference type="InterPro" id="IPR029058">
    <property type="entry name" value="AB_hydrolase_fold"/>
</dbReference>
<protein>
    <recommendedName>
        <fullName evidence="1">Carboxylesterase type B domain-containing protein</fullName>
    </recommendedName>
</protein>
<evidence type="ECO:0000313" key="2">
    <source>
        <dbReference type="EMBL" id="KAH3729360.1"/>
    </source>
</evidence>
<proteinExistence type="predicted"/>
<reference evidence="2" key="1">
    <citation type="journal article" date="2019" name="bioRxiv">
        <title>The Genome of the Zebra Mussel, Dreissena polymorpha: A Resource for Invasive Species Research.</title>
        <authorList>
            <person name="McCartney M.A."/>
            <person name="Auch B."/>
            <person name="Kono T."/>
            <person name="Mallez S."/>
            <person name="Zhang Y."/>
            <person name="Obille A."/>
            <person name="Becker A."/>
            <person name="Abrahante J.E."/>
            <person name="Garbe J."/>
            <person name="Badalamenti J.P."/>
            <person name="Herman A."/>
            <person name="Mangelson H."/>
            <person name="Liachko I."/>
            <person name="Sullivan S."/>
            <person name="Sone E.D."/>
            <person name="Koren S."/>
            <person name="Silverstein K.A.T."/>
            <person name="Beckman K.B."/>
            <person name="Gohl D.M."/>
        </authorList>
    </citation>
    <scope>NUCLEOTIDE SEQUENCE</scope>
    <source>
        <strain evidence="2">Duluth1</strain>
        <tissue evidence="2">Whole animal</tissue>
    </source>
</reference>
<dbReference type="InterPro" id="IPR002018">
    <property type="entry name" value="CarbesteraseB"/>
</dbReference>
<reference evidence="2" key="2">
    <citation type="submission" date="2020-11" db="EMBL/GenBank/DDBJ databases">
        <authorList>
            <person name="McCartney M.A."/>
            <person name="Auch B."/>
            <person name="Kono T."/>
            <person name="Mallez S."/>
            <person name="Becker A."/>
            <person name="Gohl D.M."/>
            <person name="Silverstein K.A.T."/>
            <person name="Koren S."/>
            <person name="Bechman K.B."/>
            <person name="Herman A."/>
            <person name="Abrahante J.E."/>
            <person name="Garbe J."/>
        </authorList>
    </citation>
    <scope>NUCLEOTIDE SEQUENCE</scope>
    <source>
        <strain evidence="2">Duluth1</strain>
        <tissue evidence="2">Whole animal</tissue>
    </source>
</reference>
<keyword evidence="3" id="KW-1185">Reference proteome</keyword>
<dbReference type="SUPFAM" id="SSF53474">
    <property type="entry name" value="alpha/beta-Hydrolases"/>
    <property type="match status" value="1"/>
</dbReference>
<dbReference type="Pfam" id="PF00135">
    <property type="entry name" value="COesterase"/>
    <property type="match status" value="1"/>
</dbReference>
<dbReference type="EMBL" id="JAIWYP010000012">
    <property type="protein sequence ID" value="KAH3729360.1"/>
    <property type="molecule type" value="Genomic_DNA"/>
</dbReference>
<feature type="domain" description="Carboxylesterase type B" evidence="1">
    <location>
        <begin position="6"/>
        <end position="86"/>
    </location>
</feature>
<comment type="caution">
    <text evidence="2">The sequence shown here is derived from an EMBL/GenBank/DDBJ whole genome shotgun (WGS) entry which is preliminary data.</text>
</comment>
<dbReference type="Proteomes" id="UP000828390">
    <property type="component" value="Unassembled WGS sequence"/>
</dbReference>
<gene>
    <name evidence="2" type="ORF">DPMN_055328</name>
</gene>
<dbReference type="PANTHER" id="PTHR11559">
    <property type="entry name" value="CARBOXYLESTERASE"/>
    <property type="match status" value="1"/>
</dbReference>